<comment type="caution">
    <text evidence="2">The sequence shown here is derived from an EMBL/GenBank/DDBJ whole genome shotgun (WGS) entry which is preliminary data.</text>
</comment>
<evidence type="ECO:0000313" key="2">
    <source>
        <dbReference type="EMBL" id="KAK4012945.1"/>
    </source>
</evidence>
<protein>
    <recommendedName>
        <fullName evidence="4">RRM domain-containing protein</fullName>
    </recommendedName>
</protein>
<feature type="compositionally biased region" description="Basic and acidic residues" evidence="1">
    <location>
        <begin position="396"/>
        <end position="416"/>
    </location>
</feature>
<evidence type="ECO:0000256" key="1">
    <source>
        <dbReference type="SAM" id="MobiDB-lite"/>
    </source>
</evidence>
<name>A0ABQ9ZJ46_9CRUS</name>
<keyword evidence="3" id="KW-1185">Reference proteome</keyword>
<evidence type="ECO:0008006" key="4">
    <source>
        <dbReference type="Google" id="ProtNLM"/>
    </source>
</evidence>
<dbReference type="Proteomes" id="UP001234178">
    <property type="component" value="Unassembled WGS sequence"/>
</dbReference>
<feature type="compositionally biased region" description="Basic and acidic residues" evidence="1">
    <location>
        <begin position="36"/>
        <end position="88"/>
    </location>
</feature>
<sequence length="489" mass="54028">MTLEVGNRGRGSGPRGGGRGVGGDRGGGRGVSRGFRGGDVRGRGGRGRGDRGGRGFSRGGDRGSFRGGERGSFRGGDRGSFRGGDRGSFRGTFRGGNRGAPARGGFMGGKRDFNGSSVVRSKSKIPVCHEVAHALQLRICYKSDIPTEEELLKQLPGFHSRFQKSTDSADYFLLFKDIESLEAAKTNLEEDDTVTSVDYMGLRAERYLPESLENRQVFLQFYSEQEDEEAVKKIDDKIVSVKFMKSKSSCLAEFPTVEEANDFIKKTALSKNRGDLKYCAESTAMQTSNIAKASIQPNQIVVRDVPKKATLKELALLFPDANSVTLYNQTFPSSDYCHAAFRFENVDRVNAILTEKTEDEILGKKVYIAPAYSCLLTDMPKLGEPWTGDKPITESPKAKGSKESPKKKIKLEKDVNGGDEEEEDEDEEDGDEEDDDEEDEEEGEDEENEENDDEENEDDDEGEDENGKDDNEEEMESAADEDNEEESDD</sequence>
<proteinExistence type="predicted"/>
<feature type="region of interest" description="Disordered" evidence="1">
    <location>
        <begin position="384"/>
        <end position="489"/>
    </location>
</feature>
<feature type="compositionally biased region" description="Gly residues" evidence="1">
    <location>
        <begin position="8"/>
        <end position="35"/>
    </location>
</feature>
<gene>
    <name evidence="2" type="ORF">OUZ56_025193</name>
</gene>
<organism evidence="2 3">
    <name type="scientific">Daphnia magna</name>
    <dbReference type="NCBI Taxonomy" id="35525"/>
    <lineage>
        <taxon>Eukaryota</taxon>
        <taxon>Metazoa</taxon>
        <taxon>Ecdysozoa</taxon>
        <taxon>Arthropoda</taxon>
        <taxon>Crustacea</taxon>
        <taxon>Branchiopoda</taxon>
        <taxon>Diplostraca</taxon>
        <taxon>Cladocera</taxon>
        <taxon>Anomopoda</taxon>
        <taxon>Daphniidae</taxon>
        <taxon>Daphnia</taxon>
    </lineage>
</organism>
<dbReference type="EMBL" id="JAOYFB010000004">
    <property type="protein sequence ID" value="KAK4012945.1"/>
    <property type="molecule type" value="Genomic_DNA"/>
</dbReference>
<feature type="region of interest" description="Disordered" evidence="1">
    <location>
        <begin position="1"/>
        <end position="111"/>
    </location>
</feature>
<reference evidence="2 3" key="1">
    <citation type="journal article" date="2023" name="Nucleic Acids Res.">
        <title>The hologenome of Daphnia magna reveals possible DNA methylation and microbiome-mediated evolution of the host genome.</title>
        <authorList>
            <person name="Chaturvedi A."/>
            <person name="Li X."/>
            <person name="Dhandapani V."/>
            <person name="Marshall H."/>
            <person name="Kissane S."/>
            <person name="Cuenca-Cambronero M."/>
            <person name="Asole G."/>
            <person name="Calvet F."/>
            <person name="Ruiz-Romero M."/>
            <person name="Marangio P."/>
            <person name="Guigo R."/>
            <person name="Rago D."/>
            <person name="Mirbahai L."/>
            <person name="Eastwood N."/>
            <person name="Colbourne J.K."/>
            <person name="Zhou J."/>
            <person name="Mallon E."/>
            <person name="Orsini L."/>
        </authorList>
    </citation>
    <scope>NUCLEOTIDE SEQUENCE [LARGE SCALE GENOMIC DNA]</scope>
    <source>
        <strain evidence="2">LRV0_1</strain>
    </source>
</reference>
<feature type="compositionally biased region" description="Acidic residues" evidence="1">
    <location>
        <begin position="417"/>
        <end position="489"/>
    </location>
</feature>
<accession>A0ABQ9ZJ46</accession>
<evidence type="ECO:0000313" key="3">
    <source>
        <dbReference type="Proteomes" id="UP001234178"/>
    </source>
</evidence>